<dbReference type="CDD" id="cd09630">
    <property type="entry name" value="CDH_like_cytochrome"/>
    <property type="match status" value="1"/>
</dbReference>
<reference evidence="4 5" key="1">
    <citation type="journal article" date="2018" name="Front. Microbiol.">
        <title>Genome-Wide Analysis of Corynespora cassiicola Leaf Fall Disease Putative Effectors.</title>
        <authorList>
            <person name="Lopez D."/>
            <person name="Ribeiro S."/>
            <person name="Label P."/>
            <person name="Fumanal B."/>
            <person name="Venisse J.S."/>
            <person name="Kohler A."/>
            <person name="de Oliveira R.R."/>
            <person name="Labutti K."/>
            <person name="Lipzen A."/>
            <person name="Lail K."/>
            <person name="Bauer D."/>
            <person name="Ohm R.A."/>
            <person name="Barry K.W."/>
            <person name="Spatafora J."/>
            <person name="Grigoriev I.V."/>
            <person name="Martin F.M."/>
            <person name="Pujade-Renaud V."/>
        </authorList>
    </citation>
    <scope>NUCLEOTIDE SEQUENCE [LARGE SCALE GENOMIC DNA]</scope>
    <source>
        <strain evidence="4 5">Philippines</strain>
    </source>
</reference>
<dbReference type="Pfam" id="PF16010">
    <property type="entry name" value="CDH-cyt"/>
    <property type="match status" value="1"/>
</dbReference>
<dbReference type="Proteomes" id="UP000240883">
    <property type="component" value="Unassembled WGS sequence"/>
</dbReference>
<dbReference type="PANTHER" id="PTHR47572">
    <property type="entry name" value="LIPOPROTEIN-RELATED"/>
    <property type="match status" value="1"/>
</dbReference>
<feature type="domain" description="Cellobiose dehydrogenase-like cytochrome" evidence="2">
    <location>
        <begin position="29"/>
        <end position="204"/>
    </location>
</feature>
<dbReference type="InterPro" id="IPR011041">
    <property type="entry name" value="Quinoprot_gluc/sorb_DH_b-prop"/>
</dbReference>
<protein>
    <submittedName>
        <fullName evidence="4">Cellulose binding iron reductase-like protein</fullName>
    </submittedName>
</protein>
<dbReference type="SUPFAM" id="SSF49344">
    <property type="entry name" value="CBD9-like"/>
    <property type="match status" value="1"/>
</dbReference>
<feature type="chain" id="PRO_5015449108" evidence="1">
    <location>
        <begin position="20"/>
        <end position="657"/>
    </location>
</feature>
<sequence>MHSVQLFGSALALASYALAQDEVDSKVVCDSDTKICYSEYANAETGQSFGLALPKNVADPYDVILKITSPIDKRWTGISWGGNMVWNPLSVVWANGQSGTASSRFAYSISMPLPYDGSEHTLLKGTKTNSTHYTVNALCKGCTGWINVDEARQVLNGTGTTQFAWAYGTSAVQEPARNDSAFNVHAAHGKWMHDLNAARIDNFDSLVQSNLLTAPVASSAPIPAPTTIATSIKPSSTAKPAKAAIPASCSGAGNPQFQGNLASGWKATKIAGGLTSPRSIQFDTAGNMLVVQAGKGISYHVVGADGCITSTKMLVSQTNLNHGIALTPDGKTLYASSMTQAFAWPYDDTAGTVGTRTIVVTGMTNGGSHLTRTLAIPPHKPNLLVVSHGSNSNIDQTTNDPKTGRAIIKVFDLSTVPSGGYNYVSGGYNAGYGQRNEVGICFDANNMLWGVENSGDDFRRTVNGQAKDIHQNNPGEKIHYMGDVTTPNNNWYGYPTCFTVWQPSDFTDKQFKVGDWFVQSPSTSFNDDTCTQRATAPKLTLFPHSAPIDCKFDADSANMYITYHGSWNRSPTTGFKLVQVAFKKGADGNYTPVEPITSTTAAKDIFWNPRVESCQGNGPSFSSGCFRPAGLAWDKQGRLFMTSDTSQNGELWILGNS</sequence>
<dbReference type="OrthoDB" id="507128at2759"/>
<dbReference type="Gene3D" id="2.60.40.1210">
    <property type="entry name" value="Cellobiose dehydrogenase, cytochrome domain"/>
    <property type="match status" value="1"/>
</dbReference>
<feature type="domain" description="Pyrroloquinoline quinone-dependent pyranose dehydrogenase beta-propeller" evidence="3">
    <location>
        <begin position="261"/>
        <end position="655"/>
    </location>
</feature>
<evidence type="ECO:0000313" key="5">
    <source>
        <dbReference type="Proteomes" id="UP000240883"/>
    </source>
</evidence>
<evidence type="ECO:0000259" key="3">
    <source>
        <dbReference type="Pfam" id="PF22807"/>
    </source>
</evidence>
<evidence type="ECO:0000259" key="2">
    <source>
        <dbReference type="Pfam" id="PF16010"/>
    </source>
</evidence>
<dbReference type="Pfam" id="PF22807">
    <property type="entry name" value="TrAA12"/>
    <property type="match status" value="1"/>
</dbReference>
<name>A0A2T2N5V0_CORCC</name>
<dbReference type="InterPro" id="IPR011042">
    <property type="entry name" value="6-blade_b-propeller_TolB-like"/>
</dbReference>
<accession>A0A2T2N5V0</accession>
<feature type="signal peptide" evidence="1">
    <location>
        <begin position="1"/>
        <end position="19"/>
    </location>
</feature>
<proteinExistence type="predicted"/>
<dbReference type="SUPFAM" id="SSF50952">
    <property type="entry name" value="Soluble quinoprotein glucose dehydrogenase"/>
    <property type="match status" value="1"/>
</dbReference>
<evidence type="ECO:0000256" key="1">
    <source>
        <dbReference type="SAM" id="SignalP"/>
    </source>
</evidence>
<dbReference type="InterPro" id="IPR054539">
    <property type="entry name" value="Beta-prop_PDH"/>
</dbReference>
<dbReference type="PANTHER" id="PTHR47572:SF4">
    <property type="entry name" value="LACTONASE DRP35"/>
    <property type="match status" value="1"/>
</dbReference>
<dbReference type="InterPro" id="IPR051262">
    <property type="entry name" value="SMP-30/CGR1_Lactonase"/>
</dbReference>
<dbReference type="InterPro" id="IPR015920">
    <property type="entry name" value="Cellobiose_DH-like_cyt"/>
</dbReference>
<organism evidence="4 5">
    <name type="scientific">Corynespora cassiicola Philippines</name>
    <dbReference type="NCBI Taxonomy" id="1448308"/>
    <lineage>
        <taxon>Eukaryota</taxon>
        <taxon>Fungi</taxon>
        <taxon>Dikarya</taxon>
        <taxon>Ascomycota</taxon>
        <taxon>Pezizomycotina</taxon>
        <taxon>Dothideomycetes</taxon>
        <taxon>Pleosporomycetidae</taxon>
        <taxon>Pleosporales</taxon>
        <taxon>Corynesporascaceae</taxon>
        <taxon>Corynespora</taxon>
    </lineage>
</organism>
<dbReference type="AlphaFoldDB" id="A0A2T2N5V0"/>
<keyword evidence="1" id="KW-0732">Signal</keyword>
<dbReference type="Gene3D" id="2.120.10.30">
    <property type="entry name" value="TolB, C-terminal domain"/>
    <property type="match status" value="1"/>
</dbReference>
<dbReference type="EMBL" id="KZ678147">
    <property type="protein sequence ID" value="PSN60825.1"/>
    <property type="molecule type" value="Genomic_DNA"/>
</dbReference>
<evidence type="ECO:0000313" key="4">
    <source>
        <dbReference type="EMBL" id="PSN60825.1"/>
    </source>
</evidence>
<gene>
    <name evidence="4" type="ORF">BS50DRAFT_604479</name>
</gene>
<keyword evidence="5" id="KW-1185">Reference proteome</keyword>